<reference evidence="2" key="1">
    <citation type="submission" date="2018-05" db="EMBL/GenBank/DDBJ databases">
        <authorList>
            <person name="Lanie J.A."/>
            <person name="Ng W.-L."/>
            <person name="Kazmierczak K.M."/>
            <person name="Andrzejewski T.M."/>
            <person name="Davidsen T.M."/>
            <person name="Wayne K.J."/>
            <person name="Tettelin H."/>
            <person name="Glass J.I."/>
            <person name="Rusch D."/>
            <person name="Podicherti R."/>
            <person name="Tsui H.-C.T."/>
            <person name="Winkler M.E."/>
        </authorList>
    </citation>
    <scope>NUCLEOTIDE SEQUENCE</scope>
</reference>
<evidence type="ECO:0000256" key="1">
    <source>
        <dbReference type="SAM" id="MobiDB-lite"/>
    </source>
</evidence>
<feature type="compositionally biased region" description="Polar residues" evidence="1">
    <location>
        <begin position="1"/>
        <end position="17"/>
    </location>
</feature>
<evidence type="ECO:0000313" key="2">
    <source>
        <dbReference type="EMBL" id="SVB43011.1"/>
    </source>
</evidence>
<accession>A0A382DZ66</accession>
<feature type="region of interest" description="Disordered" evidence="1">
    <location>
        <begin position="1"/>
        <end position="34"/>
    </location>
</feature>
<dbReference type="AlphaFoldDB" id="A0A382DZ66"/>
<sequence length="34" mass="3712">MPPYQQKNARNGSNPNPSWRDGMERGVALPGTQG</sequence>
<name>A0A382DZ66_9ZZZZ</name>
<protein>
    <submittedName>
        <fullName evidence="2">Uncharacterized protein</fullName>
    </submittedName>
</protein>
<dbReference type="EMBL" id="UINC01041564">
    <property type="protein sequence ID" value="SVB43011.1"/>
    <property type="molecule type" value="Genomic_DNA"/>
</dbReference>
<gene>
    <name evidence="2" type="ORF">METZ01_LOCUS195865</name>
</gene>
<proteinExistence type="predicted"/>
<organism evidence="2">
    <name type="scientific">marine metagenome</name>
    <dbReference type="NCBI Taxonomy" id="408172"/>
    <lineage>
        <taxon>unclassified sequences</taxon>
        <taxon>metagenomes</taxon>
        <taxon>ecological metagenomes</taxon>
    </lineage>
</organism>